<dbReference type="Proteomes" id="UP000318704">
    <property type="component" value="Chromosome"/>
</dbReference>
<dbReference type="InterPro" id="IPR018657">
    <property type="entry name" value="LarA-like_N"/>
</dbReference>
<proteinExistence type="predicted"/>
<feature type="domain" description="LarA-like N-terminal" evidence="1">
    <location>
        <begin position="17"/>
        <end position="181"/>
    </location>
</feature>
<reference evidence="2 3" key="1">
    <citation type="submission" date="2019-03" db="EMBL/GenBank/DDBJ databases">
        <title>Deep-cultivation of Planctomycetes and their phenomic and genomic characterization uncovers novel biology.</title>
        <authorList>
            <person name="Wiegand S."/>
            <person name="Jogler M."/>
            <person name="Boedeker C."/>
            <person name="Pinto D."/>
            <person name="Vollmers J."/>
            <person name="Rivas-Marin E."/>
            <person name="Kohn T."/>
            <person name="Peeters S.H."/>
            <person name="Heuer A."/>
            <person name="Rast P."/>
            <person name="Oberbeckmann S."/>
            <person name="Bunk B."/>
            <person name="Jeske O."/>
            <person name="Meyerdierks A."/>
            <person name="Storesund J.E."/>
            <person name="Kallscheuer N."/>
            <person name="Luecker S."/>
            <person name="Lage O.M."/>
            <person name="Pohl T."/>
            <person name="Merkel B.J."/>
            <person name="Hornburger P."/>
            <person name="Mueller R.-W."/>
            <person name="Bruemmer F."/>
            <person name="Labrenz M."/>
            <person name="Spormann A.M."/>
            <person name="Op den Camp H."/>
            <person name="Overmann J."/>
            <person name="Amann R."/>
            <person name="Jetten M.S.M."/>
            <person name="Mascher T."/>
            <person name="Medema M.H."/>
            <person name="Devos D.P."/>
            <person name="Kaster A.-K."/>
            <person name="Ovreas L."/>
            <person name="Rohde M."/>
            <person name="Galperin M.Y."/>
            <person name="Jogler C."/>
        </authorList>
    </citation>
    <scope>NUCLEOTIDE SEQUENCE [LARGE SCALE GENOMIC DNA]</scope>
    <source>
        <strain evidence="2 3">V144</strain>
    </source>
</reference>
<dbReference type="AlphaFoldDB" id="A0A517VPX0"/>
<dbReference type="Gene3D" id="3.40.50.11440">
    <property type="match status" value="1"/>
</dbReference>
<dbReference type="Pfam" id="PF09861">
    <property type="entry name" value="Lar_N"/>
    <property type="match status" value="1"/>
</dbReference>
<protein>
    <recommendedName>
        <fullName evidence="1">LarA-like N-terminal domain-containing protein</fullName>
    </recommendedName>
</protein>
<organism evidence="2 3">
    <name type="scientific">Gimesia aquarii</name>
    <dbReference type="NCBI Taxonomy" id="2527964"/>
    <lineage>
        <taxon>Bacteria</taxon>
        <taxon>Pseudomonadati</taxon>
        <taxon>Planctomycetota</taxon>
        <taxon>Planctomycetia</taxon>
        <taxon>Planctomycetales</taxon>
        <taxon>Planctomycetaceae</taxon>
        <taxon>Gimesia</taxon>
    </lineage>
</organism>
<evidence type="ECO:0000313" key="2">
    <source>
        <dbReference type="EMBL" id="QDT95033.1"/>
    </source>
</evidence>
<accession>A0A517VPX0</accession>
<dbReference type="GO" id="GO:0050043">
    <property type="term" value="F:lactate racemase activity"/>
    <property type="evidence" value="ECO:0007669"/>
    <property type="project" value="InterPro"/>
</dbReference>
<name>A0A517VPX0_9PLAN</name>
<dbReference type="EMBL" id="CP037920">
    <property type="protein sequence ID" value="QDT95033.1"/>
    <property type="molecule type" value="Genomic_DNA"/>
</dbReference>
<sequence length="426" mass="46491">MTTELPKFYRVRQNFQSSRIENVAEAVNAELAKINLGEVVKPGETIAITVGSRGIANIALIIKTTIEHLKSIEAVPFIVPAMGSHGGGTAEGQAGVLAGYGITEEEMGVEIRSSMETVVVDTTSHGIPVHFDKHAYEADHVLICGRVKPHTRFVGDIESGLHKMMLIGLGKHEGAKIYHRAIEDISFEEIIKAVGKSVLEKCSIAGGLAIVENSYDETGLIEAISPGQFYEREKALLTIAKDWLPRLPFTQTDLLIVDRIGKNISGSGMDACVVGRKYNDHAATEHDNVAVKRIMVRSLTAETHGNALGIGLAEFTTQRTVDSVDWKITKINANTGSHPTSAMIPLAYETDREAIEAALQTIGLTTPENSRIVQIYDTLELSEVVVSETFLEEINQRDDLEIISGPFELPFDAQHNLSSVFDEPQH</sequence>
<evidence type="ECO:0000313" key="3">
    <source>
        <dbReference type="Proteomes" id="UP000318704"/>
    </source>
</evidence>
<evidence type="ECO:0000259" key="1">
    <source>
        <dbReference type="Pfam" id="PF09861"/>
    </source>
</evidence>
<gene>
    <name evidence="2" type="ORF">V144x_04670</name>
</gene>
<dbReference type="RefSeq" id="WP_144980763.1">
    <property type="nucleotide sequence ID" value="NZ_CP037920.1"/>
</dbReference>
<dbReference type="KEGG" id="gaw:V144x_04670"/>